<dbReference type="Gene3D" id="3.40.30.110">
    <property type="match status" value="1"/>
</dbReference>
<dbReference type="PROSITE" id="PS50404">
    <property type="entry name" value="GST_NTER"/>
    <property type="match status" value="1"/>
</dbReference>
<accession>A0A9W9DR46</accession>
<sequence>MFSHGHCSFLLFPFHSIVMSPRNPGVILYRYDASPFSVKIDNVLMLKNVPYATVTVANVLPRPEITESLGLTYRRIPILAIGNYIYCDTSLIAAAIERRFPTSQGFGTIFPPKKHGGSPDTGLLKAFTQHYADTVLFNLGPILLPWDRFPEFFLKDRQTIAPNLNVQVMMNSQGKAMNALSAHLALVNEQLQDGREWLFDTELPSLADIGIHFTYDWVCGFPNTKSLFNEAKFPYALRWLDRLNKFIKTTKNDFPTPTTLTGPEAADSIAKSSYELYNVIGFDAFEAARLNLVKNQMVNVVPDDTGPQFATSGKLVAFNHEEIVIETKGTMNAIFRCHFPRIGFTPKGVQNHRL</sequence>
<dbReference type="InterPro" id="IPR036282">
    <property type="entry name" value="Glutathione-S-Trfase_C_sf"/>
</dbReference>
<evidence type="ECO:0000259" key="1">
    <source>
        <dbReference type="PROSITE" id="PS50404"/>
    </source>
</evidence>
<dbReference type="SUPFAM" id="SSF52833">
    <property type="entry name" value="Thioredoxin-like"/>
    <property type="match status" value="1"/>
</dbReference>
<reference evidence="2" key="1">
    <citation type="submission" date="2022-08" db="EMBL/GenBank/DDBJ databases">
        <authorList>
            <consortium name="DOE Joint Genome Institute"/>
            <person name="Min B."/>
            <person name="Riley R."/>
            <person name="Sierra-Patev S."/>
            <person name="Naranjo-Ortiz M."/>
            <person name="Looney B."/>
            <person name="Konkel Z."/>
            <person name="Slot J.C."/>
            <person name="Sakamoto Y."/>
            <person name="Steenwyk J.L."/>
            <person name="Rokas A."/>
            <person name="Carro J."/>
            <person name="Camarero S."/>
            <person name="Ferreira P."/>
            <person name="Molpeceres G."/>
            <person name="Ruiz-Duenas F.J."/>
            <person name="Serrano A."/>
            <person name="Henrissat B."/>
            <person name="Drula E."/>
            <person name="Hughes K.W."/>
            <person name="Mata J.L."/>
            <person name="Ishikawa N.K."/>
            <person name="Vargas-Isla R."/>
            <person name="Ushijima S."/>
            <person name="Smith C.A."/>
            <person name="Ahrendt S."/>
            <person name="Andreopoulos W."/>
            <person name="He G."/>
            <person name="Labutti K."/>
            <person name="Lipzen A."/>
            <person name="Ng V."/>
            <person name="Sandor L."/>
            <person name="Barry K."/>
            <person name="Martinez A.T."/>
            <person name="Xiao Y."/>
            <person name="Gibbons J.G."/>
            <person name="Terashima K."/>
            <person name="Hibbett D.S."/>
            <person name="Grigoriev I.V."/>
        </authorList>
    </citation>
    <scope>NUCLEOTIDE SEQUENCE</scope>
    <source>
        <strain evidence="2">Sp2 HRB7682 ss15</strain>
    </source>
</reference>
<dbReference type="Pfam" id="PF13417">
    <property type="entry name" value="GST_N_3"/>
    <property type="match status" value="1"/>
</dbReference>
<comment type="caution">
    <text evidence="2">The sequence shown here is derived from an EMBL/GenBank/DDBJ whole genome shotgun (WGS) entry which is preliminary data.</text>
</comment>
<dbReference type="SUPFAM" id="SSF47616">
    <property type="entry name" value="GST C-terminal domain-like"/>
    <property type="match status" value="1"/>
</dbReference>
<dbReference type="EMBL" id="JANVFS010000014">
    <property type="protein sequence ID" value="KAJ4481491.1"/>
    <property type="molecule type" value="Genomic_DNA"/>
</dbReference>
<reference evidence="2" key="2">
    <citation type="journal article" date="2023" name="Proc. Natl. Acad. Sci. U.S.A.">
        <title>A global phylogenomic analysis of the shiitake genus Lentinula.</title>
        <authorList>
            <person name="Sierra-Patev S."/>
            <person name="Min B."/>
            <person name="Naranjo-Ortiz M."/>
            <person name="Looney B."/>
            <person name="Konkel Z."/>
            <person name="Slot J.C."/>
            <person name="Sakamoto Y."/>
            <person name="Steenwyk J.L."/>
            <person name="Rokas A."/>
            <person name="Carro J."/>
            <person name="Camarero S."/>
            <person name="Ferreira P."/>
            <person name="Molpeceres G."/>
            <person name="Ruiz-Duenas F.J."/>
            <person name="Serrano A."/>
            <person name="Henrissat B."/>
            <person name="Drula E."/>
            <person name="Hughes K.W."/>
            <person name="Mata J.L."/>
            <person name="Ishikawa N.K."/>
            <person name="Vargas-Isla R."/>
            <person name="Ushijima S."/>
            <person name="Smith C.A."/>
            <person name="Donoghue J."/>
            <person name="Ahrendt S."/>
            <person name="Andreopoulos W."/>
            <person name="He G."/>
            <person name="LaButti K."/>
            <person name="Lipzen A."/>
            <person name="Ng V."/>
            <person name="Riley R."/>
            <person name="Sandor L."/>
            <person name="Barry K."/>
            <person name="Martinez A.T."/>
            <person name="Xiao Y."/>
            <person name="Gibbons J.G."/>
            <person name="Terashima K."/>
            <person name="Grigoriev I.V."/>
            <person name="Hibbett D."/>
        </authorList>
    </citation>
    <scope>NUCLEOTIDE SEQUENCE</scope>
    <source>
        <strain evidence="2">Sp2 HRB7682 ss15</strain>
    </source>
</reference>
<name>A0A9W9DR46_9AGAR</name>
<dbReference type="Proteomes" id="UP001150238">
    <property type="component" value="Unassembled WGS sequence"/>
</dbReference>
<feature type="domain" description="GST N-terminal" evidence="1">
    <location>
        <begin position="24"/>
        <end position="104"/>
    </location>
</feature>
<dbReference type="Gene3D" id="1.20.1050.10">
    <property type="match status" value="1"/>
</dbReference>
<dbReference type="InterPro" id="IPR004045">
    <property type="entry name" value="Glutathione_S-Trfase_N"/>
</dbReference>
<proteinExistence type="predicted"/>
<evidence type="ECO:0000313" key="2">
    <source>
        <dbReference type="EMBL" id="KAJ4481491.1"/>
    </source>
</evidence>
<protein>
    <recommendedName>
        <fullName evidence="1">GST N-terminal domain-containing protein</fullName>
    </recommendedName>
</protein>
<dbReference type="InterPro" id="IPR036249">
    <property type="entry name" value="Thioredoxin-like_sf"/>
</dbReference>
<dbReference type="InterPro" id="IPR058268">
    <property type="entry name" value="DUF7962"/>
</dbReference>
<gene>
    <name evidence="2" type="ORF">C8J55DRAFT_511839</name>
</gene>
<dbReference type="Pfam" id="PF25907">
    <property type="entry name" value="DUF7962"/>
    <property type="match status" value="1"/>
</dbReference>
<dbReference type="AlphaFoldDB" id="A0A9W9DR46"/>
<evidence type="ECO:0000313" key="3">
    <source>
        <dbReference type="Proteomes" id="UP001150238"/>
    </source>
</evidence>
<organism evidence="2 3">
    <name type="scientific">Lentinula lateritia</name>
    <dbReference type="NCBI Taxonomy" id="40482"/>
    <lineage>
        <taxon>Eukaryota</taxon>
        <taxon>Fungi</taxon>
        <taxon>Dikarya</taxon>
        <taxon>Basidiomycota</taxon>
        <taxon>Agaricomycotina</taxon>
        <taxon>Agaricomycetes</taxon>
        <taxon>Agaricomycetidae</taxon>
        <taxon>Agaricales</taxon>
        <taxon>Marasmiineae</taxon>
        <taxon>Omphalotaceae</taxon>
        <taxon>Lentinula</taxon>
    </lineage>
</organism>